<keyword evidence="2" id="KW-1185">Reference proteome</keyword>
<organism evidence="1 2">
    <name type="scientific">Nocardioides abyssi</name>
    <dbReference type="NCBI Taxonomy" id="3058370"/>
    <lineage>
        <taxon>Bacteria</taxon>
        <taxon>Bacillati</taxon>
        <taxon>Actinomycetota</taxon>
        <taxon>Actinomycetes</taxon>
        <taxon>Propionibacteriales</taxon>
        <taxon>Nocardioidaceae</taxon>
        <taxon>Nocardioides</taxon>
    </lineage>
</organism>
<gene>
    <name evidence="1" type="ORF">QWY29_19895</name>
</gene>
<sequence>NGQNDHNIYQCPDPSTATKLLYQKDVKENGKFLAVLTETIDFPESGVNPNKITCIIVTNKLGENGGYANIVSGGLNDYKTEIVLKSQTGKGLDYHIEIYSA</sequence>
<proteinExistence type="predicted"/>
<comment type="caution">
    <text evidence="1">The sequence shown here is derived from an EMBL/GenBank/DDBJ whole genome shotgun (WGS) entry which is preliminary data.</text>
</comment>
<dbReference type="RefSeq" id="WP_300962974.1">
    <property type="nucleotide sequence ID" value="NZ_JAUHJR010000057.1"/>
</dbReference>
<name>A0ABT8F008_9ACTN</name>
<dbReference type="Pfam" id="PF15868">
    <property type="entry name" value="MBF2"/>
    <property type="match status" value="1"/>
</dbReference>
<dbReference type="Proteomes" id="UP001168537">
    <property type="component" value="Unassembled WGS sequence"/>
</dbReference>
<protein>
    <submittedName>
        <fullName evidence="1">MBF2 family protein</fullName>
    </submittedName>
</protein>
<dbReference type="PANTHER" id="PTHR37685">
    <property type="entry name" value="GEO11136P1-RELATED"/>
    <property type="match status" value="1"/>
</dbReference>
<evidence type="ECO:0000313" key="1">
    <source>
        <dbReference type="EMBL" id="MDN4163634.1"/>
    </source>
</evidence>
<accession>A0ABT8F008</accession>
<evidence type="ECO:0000313" key="2">
    <source>
        <dbReference type="Proteomes" id="UP001168537"/>
    </source>
</evidence>
<dbReference type="InterPro" id="IPR031734">
    <property type="entry name" value="MBF2"/>
</dbReference>
<feature type="non-terminal residue" evidence="1">
    <location>
        <position position="1"/>
    </location>
</feature>
<dbReference type="EMBL" id="JAUHJR010000057">
    <property type="protein sequence ID" value="MDN4163634.1"/>
    <property type="molecule type" value="Genomic_DNA"/>
</dbReference>
<reference evidence="1" key="1">
    <citation type="submission" date="2023-06" db="EMBL/GenBank/DDBJ databases">
        <title>Draft genome sequence of Nocardioides sp. SOB72.</title>
        <authorList>
            <person name="Zhang G."/>
        </authorList>
    </citation>
    <scope>NUCLEOTIDE SEQUENCE</scope>
    <source>
        <strain evidence="1">SOB72</strain>
    </source>
</reference>
<dbReference type="PANTHER" id="PTHR37685:SF1">
    <property type="entry name" value="GEO11136P1-RELATED"/>
    <property type="match status" value="1"/>
</dbReference>